<dbReference type="SUPFAM" id="SSF103473">
    <property type="entry name" value="MFS general substrate transporter"/>
    <property type="match status" value="1"/>
</dbReference>
<dbReference type="GO" id="GO:0022857">
    <property type="term" value="F:transmembrane transporter activity"/>
    <property type="evidence" value="ECO:0007669"/>
    <property type="project" value="TreeGrafter"/>
</dbReference>
<sequence>MVADDAQSGEDGRHGSQHGRPTNPSLPGAPRRAIRPLLLLIALVTLAWSLYQLPVSRVVESRLCHDYYAAHDPSVLPPAGNVPEELCKLDEVQQQLGRIQGVMDAMWVAGDFVMTIPLVSLADHYGYRFVLCLNLVPRIFLLGWTFMVGYFDQALPVNAILAAPALSFLGGDCVFNSVVYSLIADLTDDHILRATFFGYANAISSIFSLQLGPALASAIMTTLLWLPLWLGLFSLLLAIPVISMRPPAIGHQAHQEAACQDPTDTVNTPLLSSSARLIRRTNLHSLTASRFHTILAILTKPSRNFLLLLACFFLASFASSDTKLLPLYISKRYHWKFSSVGYLLSLKALFNFFLLSFLIPRVVRWRRRRRSSPHPEAQAQAQAQDNNSIPETAADKETITHAHVCLVFSVLGALAIALAPTAWALVPSLLLYALGIALPMFTYSLLRSPSMALQHQQARDRGSGPGTQLFSVVMLVRTAGTLLGAVAMPSLWVAGLSVGGVALGLPYGVSAVCYAVAGVVVKKIRVG</sequence>
<dbReference type="GeneID" id="89941848"/>
<feature type="transmembrane region" description="Helical" evidence="6">
    <location>
        <begin position="429"/>
        <end position="446"/>
    </location>
</feature>
<proteinExistence type="predicted"/>
<feature type="transmembrane region" description="Helical" evidence="6">
    <location>
        <begin position="129"/>
        <end position="151"/>
    </location>
</feature>
<reference evidence="7" key="2">
    <citation type="submission" date="2023-05" db="EMBL/GenBank/DDBJ databases">
        <authorList>
            <consortium name="Lawrence Berkeley National Laboratory"/>
            <person name="Steindorff A."/>
            <person name="Hensen N."/>
            <person name="Bonometti L."/>
            <person name="Westerberg I."/>
            <person name="Brannstrom I.O."/>
            <person name="Guillou S."/>
            <person name="Cros-Aarteil S."/>
            <person name="Calhoun S."/>
            <person name="Haridas S."/>
            <person name="Kuo A."/>
            <person name="Mondo S."/>
            <person name="Pangilinan J."/>
            <person name="Riley R."/>
            <person name="Labutti K."/>
            <person name="Andreopoulos B."/>
            <person name="Lipzen A."/>
            <person name="Chen C."/>
            <person name="Yanf M."/>
            <person name="Daum C."/>
            <person name="Ng V."/>
            <person name="Clum A."/>
            <person name="Ohm R."/>
            <person name="Martin F."/>
            <person name="Silar P."/>
            <person name="Natvig D."/>
            <person name="Lalanne C."/>
            <person name="Gautier V."/>
            <person name="Ament-Velasquez S.L."/>
            <person name="Kruys A."/>
            <person name="Hutchinson M.I."/>
            <person name="Powell A.J."/>
            <person name="Barry K."/>
            <person name="Miller A.N."/>
            <person name="Grigoriev I.V."/>
            <person name="Debuchy R."/>
            <person name="Gladieux P."/>
            <person name="Thoren M.H."/>
            <person name="Johannesson H."/>
        </authorList>
    </citation>
    <scope>NUCLEOTIDE SEQUENCE</scope>
    <source>
        <strain evidence="7">CBS 508.74</strain>
    </source>
</reference>
<dbReference type="RefSeq" id="XP_064669895.1">
    <property type="nucleotide sequence ID" value="XM_064817723.1"/>
</dbReference>
<comment type="subcellular location">
    <subcellularLocation>
        <location evidence="1">Membrane</location>
        <topology evidence="1">Multi-pass membrane protein</topology>
    </subcellularLocation>
</comment>
<feature type="transmembrane region" description="Helical" evidence="6">
    <location>
        <begin position="404"/>
        <end position="423"/>
    </location>
</feature>
<feature type="transmembrane region" description="Helical" evidence="6">
    <location>
        <begin position="467"/>
        <end position="492"/>
    </location>
</feature>
<protein>
    <recommendedName>
        <fullName evidence="9">Major facilitator superfamily transporter</fullName>
    </recommendedName>
</protein>
<dbReference type="InterPro" id="IPR036259">
    <property type="entry name" value="MFS_trans_sf"/>
</dbReference>
<dbReference type="Proteomes" id="UP001302812">
    <property type="component" value="Unassembled WGS sequence"/>
</dbReference>
<feature type="transmembrane region" description="Helical" evidence="6">
    <location>
        <begin position="222"/>
        <end position="242"/>
    </location>
</feature>
<dbReference type="Gene3D" id="1.20.1250.20">
    <property type="entry name" value="MFS general substrate transporter like domains"/>
    <property type="match status" value="1"/>
</dbReference>
<dbReference type="EMBL" id="MU853342">
    <property type="protein sequence ID" value="KAK4112325.1"/>
    <property type="molecule type" value="Genomic_DNA"/>
</dbReference>
<feature type="transmembrane region" description="Helical" evidence="6">
    <location>
        <begin position="196"/>
        <end position="216"/>
    </location>
</feature>
<feature type="transmembrane region" description="Helical" evidence="6">
    <location>
        <begin position="340"/>
        <end position="360"/>
    </location>
</feature>
<evidence type="ECO:0000256" key="5">
    <source>
        <dbReference type="SAM" id="MobiDB-lite"/>
    </source>
</evidence>
<feature type="transmembrane region" description="Helical" evidence="6">
    <location>
        <begin position="157"/>
        <end position="184"/>
    </location>
</feature>
<feature type="transmembrane region" description="Helical" evidence="6">
    <location>
        <begin position="304"/>
        <end position="320"/>
    </location>
</feature>
<evidence type="ECO:0000256" key="2">
    <source>
        <dbReference type="ARBA" id="ARBA00022692"/>
    </source>
</evidence>
<organism evidence="7 8">
    <name type="scientific">Canariomyces notabilis</name>
    <dbReference type="NCBI Taxonomy" id="2074819"/>
    <lineage>
        <taxon>Eukaryota</taxon>
        <taxon>Fungi</taxon>
        <taxon>Dikarya</taxon>
        <taxon>Ascomycota</taxon>
        <taxon>Pezizomycotina</taxon>
        <taxon>Sordariomycetes</taxon>
        <taxon>Sordariomycetidae</taxon>
        <taxon>Sordariales</taxon>
        <taxon>Chaetomiaceae</taxon>
        <taxon>Canariomyces</taxon>
    </lineage>
</organism>
<reference evidence="7" key="1">
    <citation type="journal article" date="2023" name="Mol. Phylogenet. Evol.">
        <title>Genome-scale phylogeny and comparative genomics of the fungal order Sordariales.</title>
        <authorList>
            <person name="Hensen N."/>
            <person name="Bonometti L."/>
            <person name="Westerberg I."/>
            <person name="Brannstrom I.O."/>
            <person name="Guillou S."/>
            <person name="Cros-Aarteil S."/>
            <person name="Calhoun S."/>
            <person name="Haridas S."/>
            <person name="Kuo A."/>
            <person name="Mondo S."/>
            <person name="Pangilinan J."/>
            <person name="Riley R."/>
            <person name="LaButti K."/>
            <person name="Andreopoulos B."/>
            <person name="Lipzen A."/>
            <person name="Chen C."/>
            <person name="Yan M."/>
            <person name="Daum C."/>
            <person name="Ng V."/>
            <person name="Clum A."/>
            <person name="Steindorff A."/>
            <person name="Ohm R.A."/>
            <person name="Martin F."/>
            <person name="Silar P."/>
            <person name="Natvig D.O."/>
            <person name="Lalanne C."/>
            <person name="Gautier V."/>
            <person name="Ament-Velasquez S.L."/>
            <person name="Kruys A."/>
            <person name="Hutchinson M.I."/>
            <person name="Powell A.J."/>
            <person name="Barry K."/>
            <person name="Miller A.N."/>
            <person name="Grigoriev I.V."/>
            <person name="Debuchy R."/>
            <person name="Gladieux P."/>
            <person name="Hiltunen Thoren M."/>
            <person name="Johannesson H."/>
        </authorList>
    </citation>
    <scope>NUCLEOTIDE SEQUENCE</scope>
    <source>
        <strain evidence="7">CBS 508.74</strain>
    </source>
</reference>
<keyword evidence="2 6" id="KW-0812">Transmembrane</keyword>
<evidence type="ECO:0000256" key="6">
    <source>
        <dbReference type="SAM" id="Phobius"/>
    </source>
</evidence>
<comment type="caution">
    <text evidence="7">The sequence shown here is derived from an EMBL/GenBank/DDBJ whole genome shotgun (WGS) entry which is preliminary data.</text>
</comment>
<keyword evidence="8" id="KW-1185">Reference proteome</keyword>
<dbReference type="PANTHER" id="PTHR23507:SF8">
    <property type="entry name" value="MFS GENERAL SUBSTRATE TRANSPORTER"/>
    <property type="match status" value="1"/>
</dbReference>
<feature type="transmembrane region" description="Helical" evidence="6">
    <location>
        <begin position="105"/>
        <end position="122"/>
    </location>
</feature>
<evidence type="ECO:0000256" key="3">
    <source>
        <dbReference type="ARBA" id="ARBA00022989"/>
    </source>
</evidence>
<dbReference type="PANTHER" id="PTHR23507">
    <property type="entry name" value="ZGC:174356"/>
    <property type="match status" value="1"/>
</dbReference>
<dbReference type="AlphaFoldDB" id="A0AAN6YRP4"/>
<evidence type="ECO:0000256" key="4">
    <source>
        <dbReference type="ARBA" id="ARBA00023136"/>
    </source>
</evidence>
<evidence type="ECO:0000256" key="1">
    <source>
        <dbReference type="ARBA" id="ARBA00004141"/>
    </source>
</evidence>
<gene>
    <name evidence="7" type="ORF">N656DRAFT_798136</name>
</gene>
<evidence type="ECO:0000313" key="8">
    <source>
        <dbReference type="Proteomes" id="UP001302812"/>
    </source>
</evidence>
<feature type="region of interest" description="Disordered" evidence="5">
    <location>
        <begin position="1"/>
        <end position="29"/>
    </location>
</feature>
<name>A0AAN6YRP4_9PEZI</name>
<evidence type="ECO:0008006" key="9">
    <source>
        <dbReference type="Google" id="ProtNLM"/>
    </source>
</evidence>
<feature type="transmembrane region" description="Helical" evidence="6">
    <location>
        <begin position="33"/>
        <end position="51"/>
    </location>
</feature>
<dbReference type="GO" id="GO:0016020">
    <property type="term" value="C:membrane"/>
    <property type="evidence" value="ECO:0007669"/>
    <property type="project" value="UniProtKB-SubCell"/>
</dbReference>
<feature type="transmembrane region" description="Helical" evidence="6">
    <location>
        <begin position="498"/>
        <end position="521"/>
    </location>
</feature>
<keyword evidence="3 6" id="KW-1133">Transmembrane helix</keyword>
<evidence type="ECO:0000313" key="7">
    <source>
        <dbReference type="EMBL" id="KAK4112325.1"/>
    </source>
</evidence>
<accession>A0AAN6YRP4</accession>
<keyword evidence="4 6" id="KW-0472">Membrane</keyword>